<dbReference type="Gene3D" id="3.60.15.10">
    <property type="entry name" value="Ribonuclease Z/Hydroxyacylglutathione hydrolase-like"/>
    <property type="match status" value="1"/>
</dbReference>
<dbReference type="SUPFAM" id="SSF56281">
    <property type="entry name" value="Metallo-hydrolase/oxidoreductase"/>
    <property type="match status" value="1"/>
</dbReference>
<dbReference type="EMBL" id="LAZR01006270">
    <property type="protein sequence ID" value="KKM93383.1"/>
    <property type="molecule type" value="Genomic_DNA"/>
</dbReference>
<dbReference type="InterPro" id="IPR001279">
    <property type="entry name" value="Metallo-B-lactamas"/>
</dbReference>
<organism evidence="2">
    <name type="scientific">marine sediment metagenome</name>
    <dbReference type="NCBI Taxonomy" id="412755"/>
    <lineage>
        <taxon>unclassified sequences</taxon>
        <taxon>metagenomes</taxon>
        <taxon>ecological metagenomes</taxon>
    </lineage>
</organism>
<comment type="caution">
    <text evidence="2">The sequence shown here is derived from an EMBL/GenBank/DDBJ whole genome shotgun (WGS) entry which is preliminary data.</text>
</comment>
<reference evidence="2" key="1">
    <citation type="journal article" date="2015" name="Nature">
        <title>Complex archaea that bridge the gap between prokaryotes and eukaryotes.</title>
        <authorList>
            <person name="Spang A."/>
            <person name="Saw J.H."/>
            <person name="Jorgensen S.L."/>
            <person name="Zaremba-Niedzwiedzka K."/>
            <person name="Martijn J."/>
            <person name="Lind A.E."/>
            <person name="van Eijk R."/>
            <person name="Schleper C."/>
            <person name="Guy L."/>
            <person name="Ettema T.J."/>
        </authorList>
    </citation>
    <scope>NUCLEOTIDE SEQUENCE</scope>
</reference>
<gene>
    <name evidence="2" type="ORF">LCGC14_1208890</name>
</gene>
<dbReference type="PANTHER" id="PTHR42951">
    <property type="entry name" value="METALLO-BETA-LACTAMASE DOMAIN-CONTAINING"/>
    <property type="match status" value="1"/>
</dbReference>
<evidence type="ECO:0000313" key="2">
    <source>
        <dbReference type="EMBL" id="KKM93383.1"/>
    </source>
</evidence>
<dbReference type="InterPro" id="IPR036866">
    <property type="entry name" value="RibonucZ/Hydroxyglut_hydro"/>
</dbReference>
<sequence>MFINAEGKFNDNTYLIDGIPLFGAQGSVAIYAIENEGETILIDASFSLMARRVVAKLKEFDIYPAQKILLTHSHFDHIQGVNRLNRLMKDVDIEVFASSNAIKHLKSPNFMNDVFEAKVKPFENATPLSEGDIIDLNGLELKVMNFFGHTMDSIAIFDKTNKNIFVGDAIMNKRKDYYQGTFMPPDFHEPELLTTFQKLRDISNKLDSISLSHYGVWTGDDFKQIVKDMEEVHFRTKNAIIKWYKKNPSLNYIAKKYIDTFTPNTDRYKGENIELLEVTMSWFLEGLKRSGFI</sequence>
<protein>
    <recommendedName>
        <fullName evidence="1">Metallo-beta-lactamase domain-containing protein</fullName>
    </recommendedName>
</protein>
<name>A0A0F9LIY6_9ZZZZ</name>
<evidence type="ECO:0000259" key="1">
    <source>
        <dbReference type="SMART" id="SM00849"/>
    </source>
</evidence>
<dbReference type="AlphaFoldDB" id="A0A0F9LIY6"/>
<dbReference type="SMART" id="SM00849">
    <property type="entry name" value="Lactamase_B"/>
    <property type="match status" value="1"/>
</dbReference>
<dbReference type="PANTHER" id="PTHR42951:SF22">
    <property type="entry name" value="METALLO BETA-LACTAMASE SUPERFAMILY LIPOPROTEIN"/>
    <property type="match status" value="1"/>
</dbReference>
<dbReference type="Pfam" id="PF00753">
    <property type="entry name" value="Lactamase_B"/>
    <property type="match status" value="1"/>
</dbReference>
<feature type="domain" description="Metallo-beta-lactamase" evidence="1">
    <location>
        <begin position="27"/>
        <end position="213"/>
    </location>
</feature>
<dbReference type="InterPro" id="IPR050855">
    <property type="entry name" value="NDM-1-like"/>
</dbReference>
<proteinExistence type="predicted"/>
<accession>A0A0F9LIY6</accession>